<feature type="signal peptide" evidence="1">
    <location>
        <begin position="1"/>
        <end position="21"/>
    </location>
</feature>
<evidence type="ECO:0000256" key="1">
    <source>
        <dbReference type="SAM" id="SignalP"/>
    </source>
</evidence>
<evidence type="ECO:0000313" key="3">
    <source>
        <dbReference type="Proteomes" id="UP001198571"/>
    </source>
</evidence>
<dbReference type="Proteomes" id="UP001198571">
    <property type="component" value="Unassembled WGS sequence"/>
</dbReference>
<feature type="chain" id="PRO_5047409683" evidence="1">
    <location>
        <begin position="22"/>
        <end position="105"/>
    </location>
</feature>
<reference evidence="2 3" key="1">
    <citation type="submission" date="2020-07" db="EMBL/GenBank/DDBJ databases">
        <title>Pseudogemmobacter sp. nov., isolated from poultry manure in Taiwan.</title>
        <authorList>
            <person name="Lin S.-Y."/>
            <person name="Tang Y.-S."/>
            <person name="Young C.-C."/>
        </authorList>
    </citation>
    <scope>NUCLEOTIDE SEQUENCE [LARGE SCALE GENOMIC DNA]</scope>
    <source>
        <strain evidence="2 3">CC-YST710</strain>
    </source>
</reference>
<dbReference type="RefSeq" id="WP_226937227.1">
    <property type="nucleotide sequence ID" value="NZ_JACDXX010000020.1"/>
</dbReference>
<evidence type="ECO:0000313" key="2">
    <source>
        <dbReference type="EMBL" id="MCB5411776.1"/>
    </source>
</evidence>
<comment type="caution">
    <text evidence="2">The sequence shown here is derived from an EMBL/GenBank/DDBJ whole genome shotgun (WGS) entry which is preliminary data.</text>
</comment>
<proteinExistence type="predicted"/>
<accession>A0ABS8CQX9</accession>
<keyword evidence="1" id="KW-0732">Signal</keyword>
<sequence length="105" mass="11244">MRIFAAFALVAALALPPAASANSKGDCDTISLVAELVMKSHQVGVPMTDIMGNLGEHFSEIIIAAYDTPRFQTQAQKDRSVAEFRDKMTVACYKGEISVPDGAKP</sequence>
<organism evidence="2 3">
    <name type="scientific">Pseudogemmobacter faecipullorum</name>
    <dbReference type="NCBI Taxonomy" id="2755041"/>
    <lineage>
        <taxon>Bacteria</taxon>
        <taxon>Pseudomonadati</taxon>
        <taxon>Pseudomonadota</taxon>
        <taxon>Alphaproteobacteria</taxon>
        <taxon>Rhodobacterales</taxon>
        <taxon>Paracoccaceae</taxon>
        <taxon>Pseudogemmobacter</taxon>
    </lineage>
</organism>
<name>A0ABS8CQX9_9RHOB</name>
<protein>
    <submittedName>
        <fullName evidence="2">Uncharacterized protein</fullName>
    </submittedName>
</protein>
<dbReference type="EMBL" id="JACDXX010000020">
    <property type="protein sequence ID" value="MCB5411776.1"/>
    <property type="molecule type" value="Genomic_DNA"/>
</dbReference>
<keyword evidence="3" id="KW-1185">Reference proteome</keyword>
<gene>
    <name evidence="2" type="ORF">H0485_17420</name>
</gene>